<dbReference type="FunFam" id="1.25.40.10:FF:000017">
    <property type="entry name" value="NADPH oxidase regulator NoxR"/>
    <property type="match status" value="1"/>
</dbReference>
<keyword evidence="6 7" id="KW-0802">TPR repeat</keyword>
<feature type="compositionally biased region" description="Low complexity" evidence="8">
    <location>
        <begin position="267"/>
        <end position="278"/>
    </location>
</feature>
<dbReference type="Pfam" id="PF00515">
    <property type="entry name" value="TPR_1"/>
    <property type="match status" value="1"/>
</dbReference>
<evidence type="ECO:0000256" key="7">
    <source>
        <dbReference type="PROSITE-ProRule" id="PRU00339"/>
    </source>
</evidence>
<dbReference type="GO" id="GO:0005737">
    <property type="term" value="C:cytoplasm"/>
    <property type="evidence" value="ECO:0007669"/>
    <property type="project" value="UniProtKB-SubCell"/>
</dbReference>
<dbReference type="SMART" id="SM00028">
    <property type="entry name" value="TPR"/>
    <property type="match status" value="3"/>
</dbReference>
<dbReference type="SUPFAM" id="SSF58038">
    <property type="entry name" value="SNARE fusion complex"/>
    <property type="match status" value="1"/>
</dbReference>
<dbReference type="OrthoDB" id="9450131at2759"/>
<feature type="domain" description="T-SNARE coiled-coil homology" evidence="9">
    <location>
        <begin position="852"/>
        <end position="914"/>
    </location>
</feature>
<feature type="repeat" description="TPR" evidence="7">
    <location>
        <begin position="31"/>
        <end position="64"/>
    </location>
</feature>
<comment type="caution">
    <text evidence="10">The sequence shown here is derived from an EMBL/GenBank/DDBJ whole genome shotgun (WGS) entry which is preliminary data.</text>
</comment>
<reference evidence="10 11" key="1">
    <citation type="submission" date="2016-12" db="EMBL/GenBank/DDBJ databases">
        <title>The genomes of Aspergillus section Nigri reveals drivers in fungal speciation.</title>
        <authorList>
            <consortium name="DOE Joint Genome Institute"/>
            <person name="Vesth T.C."/>
            <person name="Nybo J."/>
            <person name="Theobald S."/>
            <person name="Brandl J."/>
            <person name="Frisvad J.C."/>
            <person name="Nielsen K.F."/>
            <person name="Lyhne E.K."/>
            <person name="Kogle M.E."/>
            <person name="Kuo A."/>
            <person name="Riley R."/>
            <person name="Clum A."/>
            <person name="Nolan M."/>
            <person name="Lipzen A."/>
            <person name="Salamov A."/>
            <person name="Henrissat B."/>
            <person name="Wiebenga A."/>
            <person name="De Vries R.P."/>
            <person name="Grigoriev I.V."/>
            <person name="Mortensen U.H."/>
            <person name="Andersen M.R."/>
            <person name="Baker S.E."/>
        </authorList>
    </citation>
    <scope>NUCLEOTIDE SEQUENCE [LARGE SCALE GENOMIC DNA]</scope>
    <source>
        <strain evidence="10 11">IBT 23096</strain>
    </source>
</reference>
<evidence type="ECO:0000259" key="9">
    <source>
        <dbReference type="PROSITE" id="PS50192"/>
    </source>
</evidence>
<feature type="region of interest" description="Disordered" evidence="8">
    <location>
        <begin position="619"/>
        <end position="649"/>
    </location>
</feature>
<accession>A0A2I2G5F7</accession>
<dbReference type="RefSeq" id="XP_024703418.1">
    <property type="nucleotide sequence ID" value="XM_024844344.1"/>
</dbReference>
<dbReference type="SUPFAM" id="SSF48452">
    <property type="entry name" value="TPR-like"/>
    <property type="match status" value="1"/>
</dbReference>
<feature type="region of interest" description="Disordered" evidence="8">
    <location>
        <begin position="372"/>
        <end position="445"/>
    </location>
</feature>
<dbReference type="Gene3D" id="3.10.20.90">
    <property type="entry name" value="Phosphatidylinositol 3-kinase Catalytic Subunit, Chain A, domain 1"/>
    <property type="match status" value="1"/>
</dbReference>
<proteinExistence type="inferred from homology"/>
<dbReference type="PROSITE" id="PS50005">
    <property type="entry name" value="TPR"/>
    <property type="match status" value="1"/>
</dbReference>
<organism evidence="10 11">
    <name type="scientific">Aspergillus steynii IBT 23096</name>
    <dbReference type="NCBI Taxonomy" id="1392250"/>
    <lineage>
        <taxon>Eukaryota</taxon>
        <taxon>Fungi</taxon>
        <taxon>Dikarya</taxon>
        <taxon>Ascomycota</taxon>
        <taxon>Pezizomycotina</taxon>
        <taxon>Eurotiomycetes</taxon>
        <taxon>Eurotiomycetidae</taxon>
        <taxon>Eurotiales</taxon>
        <taxon>Aspergillaceae</taxon>
        <taxon>Aspergillus</taxon>
        <taxon>Aspergillus subgen. Circumdati</taxon>
    </lineage>
</organism>
<dbReference type="Gene3D" id="1.25.40.10">
    <property type="entry name" value="Tetratricopeptide repeat domain"/>
    <property type="match status" value="1"/>
</dbReference>
<evidence type="ECO:0000256" key="1">
    <source>
        <dbReference type="ARBA" id="ARBA00004496"/>
    </source>
</evidence>
<dbReference type="AlphaFoldDB" id="A0A2I2G5F7"/>
<dbReference type="CDD" id="cd06408">
    <property type="entry name" value="PB1_NoxR"/>
    <property type="match status" value="1"/>
</dbReference>
<dbReference type="InterPro" id="IPR019529">
    <property type="entry name" value="Syntaxin-18_N"/>
</dbReference>
<dbReference type="InterPro" id="IPR034892">
    <property type="entry name" value="PB1_NoxR"/>
</dbReference>
<dbReference type="InterPro" id="IPR019734">
    <property type="entry name" value="TPR_rpt"/>
</dbReference>
<dbReference type="InterPro" id="IPR011990">
    <property type="entry name" value="TPR-like_helical_dom_sf"/>
</dbReference>
<sequence>EIETWVLALEHYDSQEFDDALRVFTAIADTSKICFNCGVIYATLGEHEKAVECYQRAVSLDQYLAIAYFQEGVSNFLLGDFEEALANFNDTLLYLRGNTSIDYEQLGLKFRLFSCEVLFNRGLCYIYLRQMAPGMQDLEYAAKEKVTPDHGVIDDAIRERAEGYTVFSIPVGVVYRPNEAKVKNLKTKDYLGKARLIAASDRSSTPTGHKRTQSALERLDDRGGEVPPHIAAQLVQKAASGRSRQHSEPPLNRNLFPPTPPPDPDKASAGSSAASLGLNSRPGSVRAARPPRLDLDRPGAHITGRNGTDPAPSEKPRIGTTRTASEPRGPSSRPYSRGFPSGPEPTRGRQIGHRRGISETSFSAGAPLMHTEEGYSSYPRAPANGGRRGVPRHQERFIDEEEEYASEACEEDGAADDDFELVGTRSRPRSPARNSRRTGSRRPEVRKFRVKVHAHEDTRYIMIGPAVEFGEFERKIREKFGFNSLLKIKMQDEGDMITMVDQEDLDLLVISARETARREGSEMGKMERHPLASSIHSNVQVSHPSPPSCFPTTTTTMTDLTVEFSHLCQARGSPPIPPTRYLAVDRADEFLKEAHRINSHISSLLKYLHSIRPSYLSITAPRHTTTTTTPARQPTDPKSQSLSESDRDNVDSSTTLLLHDLSNSISTLSSAETLRQDTQTGVLRKKYGHGGAAARLLWKWAAGDALSGGDAVTAADDNQGKTAEQIRDEELEKTIKAVRENVLWFLRRGLEDAVVLQRGMVERRIERAREKEKSVLYKAAGGGGVGRSRGLSSAAAAAGGASTSQGGALLDGDGHVYDRPKSTMDDDEVKAIEAELSPEQLQLFAEENDSMVKYYEDTLSKVQNAEKSLLEISSLQQTLVSHLSTQEDFISQLATDVTTTQTNIGQGNKELKRATEQRSVAQAVFWGTVGLCTWLVVWDLVF</sequence>
<dbReference type="PANTHER" id="PTHR15175">
    <property type="entry name" value="NEUTROPHIL CYTOSOLIC FACTOR 2, NEUTROPHIL NADPH OXIDASE FACTOR 2"/>
    <property type="match status" value="1"/>
</dbReference>
<evidence type="ECO:0000256" key="8">
    <source>
        <dbReference type="SAM" id="MobiDB-lite"/>
    </source>
</evidence>
<evidence type="ECO:0000256" key="2">
    <source>
        <dbReference type="ARBA" id="ARBA00008051"/>
    </source>
</evidence>
<dbReference type="EMBL" id="MSFO01000005">
    <property type="protein sequence ID" value="PLB48116.1"/>
    <property type="molecule type" value="Genomic_DNA"/>
</dbReference>
<dbReference type="Pfam" id="PF10496">
    <property type="entry name" value="Syntaxin-18_N"/>
    <property type="match status" value="1"/>
</dbReference>
<dbReference type="Proteomes" id="UP000234275">
    <property type="component" value="Unassembled WGS sequence"/>
</dbReference>
<comment type="subcellular location">
    <subcellularLocation>
        <location evidence="1">Cytoplasm</location>
    </subcellularLocation>
</comment>
<dbReference type="InterPro" id="IPR000727">
    <property type="entry name" value="T_SNARE_dom"/>
</dbReference>
<evidence type="ECO:0000256" key="3">
    <source>
        <dbReference type="ARBA" id="ARBA00022443"/>
    </source>
</evidence>
<gene>
    <name evidence="10" type="ORF">P170DRAFT_359288</name>
</gene>
<feature type="compositionally biased region" description="Low complexity" evidence="8">
    <location>
        <begin position="619"/>
        <end position="637"/>
    </location>
</feature>
<evidence type="ECO:0000313" key="11">
    <source>
        <dbReference type="Proteomes" id="UP000234275"/>
    </source>
</evidence>
<evidence type="ECO:0000313" key="10">
    <source>
        <dbReference type="EMBL" id="PLB48116.1"/>
    </source>
</evidence>
<feature type="compositionally biased region" description="Basic residues" evidence="8">
    <location>
        <begin position="426"/>
        <end position="440"/>
    </location>
</feature>
<dbReference type="GeneID" id="36552044"/>
<keyword evidence="11" id="KW-1185">Reference proteome</keyword>
<keyword evidence="4" id="KW-0963">Cytoplasm</keyword>
<dbReference type="InterPro" id="IPR051864">
    <property type="entry name" value="NCF2_NOXA1"/>
</dbReference>
<evidence type="ECO:0000256" key="4">
    <source>
        <dbReference type="ARBA" id="ARBA00022490"/>
    </source>
</evidence>
<feature type="region of interest" description="Disordered" evidence="8">
    <location>
        <begin position="236"/>
        <end position="355"/>
    </location>
</feature>
<dbReference type="FunFam" id="3.10.20.90:FF:000246">
    <property type="entry name" value="NADPH oxidase regulator NoxR"/>
    <property type="match status" value="1"/>
</dbReference>
<dbReference type="VEuPathDB" id="FungiDB:P170DRAFT_359288"/>
<feature type="compositionally biased region" description="Acidic residues" evidence="8">
    <location>
        <begin position="398"/>
        <end position="420"/>
    </location>
</feature>
<keyword evidence="3" id="KW-0728">SH3 domain</keyword>
<comment type="similarity">
    <text evidence="2">Belongs to the NCF2/NOXA1 family.</text>
</comment>
<evidence type="ECO:0000256" key="5">
    <source>
        <dbReference type="ARBA" id="ARBA00022737"/>
    </source>
</evidence>
<name>A0A2I2G5F7_9EURO</name>
<dbReference type="PROSITE" id="PS50192">
    <property type="entry name" value="T_SNARE"/>
    <property type="match status" value="1"/>
</dbReference>
<dbReference type="SUPFAM" id="SSF54277">
    <property type="entry name" value="CAD &amp; PB1 domains"/>
    <property type="match status" value="1"/>
</dbReference>
<feature type="non-terminal residue" evidence="10">
    <location>
        <position position="1"/>
    </location>
</feature>
<dbReference type="PANTHER" id="PTHR15175:SF0">
    <property type="entry name" value="SH3 DOMAIN-CONTAINING PROTEIN C23A1.17"/>
    <property type="match status" value="1"/>
</dbReference>
<dbReference type="STRING" id="1392250.A0A2I2G5F7"/>
<dbReference type="Gene3D" id="1.20.5.110">
    <property type="match status" value="1"/>
</dbReference>
<evidence type="ECO:0000256" key="6">
    <source>
        <dbReference type="ARBA" id="ARBA00022803"/>
    </source>
</evidence>
<protein>
    <recommendedName>
        <fullName evidence="9">t-SNARE coiled-coil homology domain-containing protein</fullName>
    </recommendedName>
</protein>
<keyword evidence="5" id="KW-0677">Repeat</keyword>